<feature type="non-terminal residue" evidence="1">
    <location>
        <position position="1"/>
    </location>
</feature>
<keyword evidence="2" id="KW-1185">Reference proteome</keyword>
<dbReference type="AlphaFoldDB" id="A0A9E7F130"/>
<dbReference type="EMBL" id="CP097504">
    <property type="protein sequence ID" value="URD85707.1"/>
    <property type="molecule type" value="Genomic_DNA"/>
</dbReference>
<evidence type="ECO:0000313" key="2">
    <source>
        <dbReference type="Proteomes" id="UP001055439"/>
    </source>
</evidence>
<reference evidence="1" key="1">
    <citation type="submission" date="2022-05" db="EMBL/GenBank/DDBJ databases">
        <title>The Musa troglodytarum L. genome provides insights into the mechanism of non-climacteric behaviour and enrichment of carotenoids.</title>
        <authorList>
            <person name="Wang J."/>
        </authorList>
    </citation>
    <scope>NUCLEOTIDE SEQUENCE</scope>
    <source>
        <tissue evidence="1">Leaf</tissue>
    </source>
</reference>
<gene>
    <name evidence="1" type="ORF">MUK42_27475</name>
</gene>
<proteinExistence type="predicted"/>
<organism evidence="1 2">
    <name type="scientific">Musa troglodytarum</name>
    <name type="common">fe'i banana</name>
    <dbReference type="NCBI Taxonomy" id="320322"/>
    <lineage>
        <taxon>Eukaryota</taxon>
        <taxon>Viridiplantae</taxon>
        <taxon>Streptophyta</taxon>
        <taxon>Embryophyta</taxon>
        <taxon>Tracheophyta</taxon>
        <taxon>Spermatophyta</taxon>
        <taxon>Magnoliopsida</taxon>
        <taxon>Liliopsida</taxon>
        <taxon>Zingiberales</taxon>
        <taxon>Musaceae</taxon>
        <taxon>Musa</taxon>
    </lineage>
</organism>
<dbReference type="Proteomes" id="UP001055439">
    <property type="component" value="Chromosome 2"/>
</dbReference>
<name>A0A9E7F130_9LILI</name>
<sequence length="245" mass="27777">SLHKWCGCHDVLAPADSVLLFRSKILHRSSNGGILPGSIDLHKTELGRNRKSLSVIKLMNLTRQHRLAQNTTCTELTATVNERWEESVLDSLASKVGEDNKETHWLVEHHSVFDASLKYSIHVESRAGKNKRKQETHLLVVLQALESVPNPGMCSKSYVCADLPLQLEIVLKPASTVERAWLVWLKSFHSEGQEWSVAPLARDVNLCSRSAWQARPGKFSTSRMKNRQLPLLYNWRTNRIAVVEQ</sequence>
<evidence type="ECO:0000313" key="1">
    <source>
        <dbReference type="EMBL" id="URD85707.1"/>
    </source>
</evidence>
<protein>
    <submittedName>
        <fullName evidence="1">Uncharacterized protein</fullName>
    </submittedName>
</protein>
<accession>A0A9E7F130</accession>